<evidence type="ECO:0000256" key="2">
    <source>
        <dbReference type="ARBA" id="ARBA00022771"/>
    </source>
</evidence>
<organism evidence="8 9">
    <name type="scientific">Anisodus acutangulus</name>
    <dbReference type="NCBI Taxonomy" id="402998"/>
    <lineage>
        <taxon>Eukaryota</taxon>
        <taxon>Viridiplantae</taxon>
        <taxon>Streptophyta</taxon>
        <taxon>Embryophyta</taxon>
        <taxon>Tracheophyta</taxon>
        <taxon>Spermatophyta</taxon>
        <taxon>Magnoliopsida</taxon>
        <taxon>eudicotyledons</taxon>
        <taxon>Gunneridae</taxon>
        <taxon>Pentapetalae</taxon>
        <taxon>asterids</taxon>
        <taxon>lamiids</taxon>
        <taxon>Solanales</taxon>
        <taxon>Solanaceae</taxon>
        <taxon>Solanoideae</taxon>
        <taxon>Hyoscyameae</taxon>
        <taxon>Anisodus</taxon>
    </lineage>
</organism>
<keyword evidence="1" id="KW-0479">Metal-binding</keyword>
<protein>
    <recommendedName>
        <fullName evidence="7">GRF-type domain-containing protein</fullName>
    </recommendedName>
</protein>
<dbReference type="Pfam" id="PF06839">
    <property type="entry name" value="Zn_ribbon_GRF"/>
    <property type="match status" value="1"/>
</dbReference>
<dbReference type="PANTHER" id="PTHR33248">
    <property type="entry name" value="ZINC ION-BINDING PROTEIN"/>
    <property type="match status" value="1"/>
</dbReference>
<reference evidence="9" key="1">
    <citation type="journal article" date="2023" name="Proc. Natl. Acad. Sci. U.S.A.">
        <title>Genomic and structural basis for evolution of tropane alkaloid biosynthesis.</title>
        <authorList>
            <person name="Wanga Y.-J."/>
            <person name="Taina T."/>
            <person name="Yua J.-Y."/>
            <person name="Lia J."/>
            <person name="Xua B."/>
            <person name="Chenc J."/>
            <person name="D'Auriad J.C."/>
            <person name="Huanga J.-P."/>
            <person name="Huanga S.-X."/>
        </authorList>
    </citation>
    <scope>NUCLEOTIDE SEQUENCE [LARGE SCALE GENOMIC DNA]</scope>
    <source>
        <strain evidence="9">cv. KIB-2019</strain>
    </source>
</reference>
<evidence type="ECO:0000256" key="5">
    <source>
        <dbReference type="SAM" id="Coils"/>
    </source>
</evidence>
<dbReference type="InterPro" id="IPR010666">
    <property type="entry name" value="Znf_GRF"/>
</dbReference>
<dbReference type="OrthoDB" id="1301864at2759"/>
<dbReference type="AlphaFoldDB" id="A0A9Q1LLA1"/>
<dbReference type="EMBL" id="JAJAGQ010000017">
    <property type="protein sequence ID" value="KAJ8538440.1"/>
    <property type="molecule type" value="Genomic_DNA"/>
</dbReference>
<evidence type="ECO:0000256" key="6">
    <source>
        <dbReference type="SAM" id="Phobius"/>
    </source>
</evidence>
<keyword evidence="5" id="KW-0175">Coiled coil</keyword>
<evidence type="ECO:0000256" key="3">
    <source>
        <dbReference type="ARBA" id="ARBA00022833"/>
    </source>
</evidence>
<comment type="caution">
    <text evidence="8">The sequence shown here is derived from an EMBL/GenBank/DDBJ whole genome shotgun (WGS) entry which is preliminary data.</text>
</comment>
<evidence type="ECO:0000259" key="7">
    <source>
        <dbReference type="PROSITE" id="PS51999"/>
    </source>
</evidence>
<feature type="coiled-coil region" evidence="5">
    <location>
        <begin position="66"/>
        <end position="93"/>
    </location>
</feature>
<gene>
    <name evidence="8" type="ORF">K7X08_027661</name>
</gene>
<name>A0A9Q1LLA1_9SOLA</name>
<dbReference type="Proteomes" id="UP001152561">
    <property type="component" value="Unassembled WGS sequence"/>
</dbReference>
<proteinExistence type="predicted"/>
<evidence type="ECO:0000313" key="9">
    <source>
        <dbReference type="Proteomes" id="UP001152561"/>
    </source>
</evidence>
<dbReference type="PROSITE" id="PS51999">
    <property type="entry name" value="ZF_GRF"/>
    <property type="match status" value="1"/>
</dbReference>
<keyword evidence="9" id="KW-1185">Reference proteome</keyword>
<keyword evidence="3" id="KW-0862">Zinc</keyword>
<dbReference type="GO" id="GO:0008270">
    <property type="term" value="F:zinc ion binding"/>
    <property type="evidence" value="ECO:0007669"/>
    <property type="project" value="UniProtKB-KW"/>
</dbReference>
<feature type="domain" description="GRF-type" evidence="7">
    <location>
        <begin position="12"/>
        <end position="53"/>
    </location>
</feature>
<evidence type="ECO:0000313" key="8">
    <source>
        <dbReference type="EMBL" id="KAJ8538440.1"/>
    </source>
</evidence>
<keyword evidence="6" id="KW-0472">Membrane</keyword>
<keyword evidence="6" id="KW-1133">Transmembrane helix</keyword>
<keyword evidence="2 4" id="KW-0863">Zinc-finger</keyword>
<feature type="transmembrane region" description="Helical" evidence="6">
    <location>
        <begin position="104"/>
        <end position="121"/>
    </location>
</feature>
<keyword evidence="6" id="KW-0812">Transmembrane</keyword>
<accession>A0A9Q1LLA1</accession>
<evidence type="ECO:0000256" key="4">
    <source>
        <dbReference type="PROSITE-ProRule" id="PRU01343"/>
    </source>
</evidence>
<evidence type="ECO:0000256" key="1">
    <source>
        <dbReference type="ARBA" id="ARBA00022723"/>
    </source>
</evidence>
<sequence length="122" mass="14011">MFQVSCSSQMRCYCGMIANQFTSTTTSNPGRKFFKCPKPKRSSCGYWQWEDEEYIESFAGELMSSLDTFKNVIANLKSERDKLKEEIGALKGINQAEMNKVLKMRVFMMISWALFVAASIMK</sequence>